<proteinExistence type="predicted"/>
<protein>
    <recommendedName>
        <fullName evidence="3">Tick transposon</fullName>
    </recommendedName>
</protein>
<evidence type="ECO:0008006" key="3">
    <source>
        <dbReference type="Google" id="ProtNLM"/>
    </source>
</evidence>
<sequence>MMVDDLWRLVHVPALTFANAVVCLSARGRDVLERRQREVGRIAVGCHGRVANEAIQGDLGWSSFAAREVSSKLAFYNRLLNMHRDRWARRVFEYLSATCLRTQWTRRIYHLEHKFGLTQDPIRVHSVGAYAQAVQQRVREVEDAAWQLALTDKETLSFYGQHKNSIKAVRLYDNSVGSALLFDARAGALRTLTRQQVYDETVTCVLCRACGNSDETIEHLVLQCDALGEPVSQTALAVALGFEDSEGEVQTVAVSRTKRRLEQWRAACSTAKHSERSGKKCL</sequence>
<dbReference type="Proteomes" id="UP000821853">
    <property type="component" value="Unassembled WGS sequence"/>
</dbReference>
<evidence type="ECO:0000313" key="1">
    <source>
        <dbReference type="EMBL" id="KAH9383443.1"/>
    </source>
</evidence>
<reference evidence="1 2" key="1">
    <citation type="journal article" date="2020" name="Cell">
        <title>Large-Scale Comparative Analyses of Tick Genomes Elucidate Their Genetic Diversity and Vector Capacities.</title>
        <authorList>
            <consortium name="Tick Genome and Microbiome Consortium (TIGMIC)"/>
            <person name="Jia N."/>
            <person name="Wang J."/>
            <person name="Shi W."/>
            <person name="Du L."/>
            <person name="Sun Y."/>
            <person name="Zhan W."/>
            <person name="Jiang J.F."/>
            <person name="Wang Q."/>
            <person name="Zhang B."/>
            <person name="Ji P."/>
            <person name="Bell-Sakyi L."/>
            <person name="Cui X.M."/>
            <person name="Yuan T.T."/>
            <person name="Jiang B.G."/>
            <person name="Yang W.F."/>
            <person name="Lam T.T."/>
            <person name="Chang Q.C."/>
            <person name="Ding S.J."/>
            <person name="Wang X.J."/>
            <person name="Zhu J.G."/>
            <person name="Ruan X.D."/>
            <person name="Zhao L."/>
            <person name="Wei J.T."/>
            <person name="Ye R.Z."/>
            <person name="Que T.C."/>
            <person name="Du C.H."/>
            <person name="Zhou Y.H."/>
            <person name="Cheng J.X."/>
            <person name="Dai P.F."/>
            <person name="Guo W.B."/>
            <person name="Han X.H."/>
            <person name="Huang E.J."/>
            <person name="Li L.F."/>
            <person name="Wei W."/>
            <person name="Gao Y.C."/>
            <person name="Liu J.Z."/>
            <person name="Shao H.Z."/>
            <person name="Wang X."/>
            <person name="Wang C.C."/>
            <person name="Yang T.C."/>
            <person name="Huo Q.B."/>
            <person name="Li W."/>
            <person name="Chen H.Y."/>
            <person name="Chen S.E."/>
            <person name="Zhou L.G."/>
            <person name="Ni X.B."/>
            <person name="Tian J.H."/>
            <person name="Sheng Y."/>
            <person name="Liu T."/>
            <person name="Pan Y.S."/>
            <person name="Xia L.Y."/>
            <person name="Li J."/>
            <person name="Zhao F."/>
            <person name="Cao W.C."/>
        </authorList>
    </citation>
    <scope>NUCLEOTIDE SEQUENCE [LARGE SCALE GENOMIC DNA]</scope>
    <source>
        <strain evidence="1">HaeL-2018</strain>
    </source>
</reference>
<keyword evidence="2" id="KW-1185">Reference proteome</keyword>
<dbReference type="EMBL" id="JABSTR010001132">
    <property type="protein sequence ID" value="KAH9383443.1"/>
    <property type="molecule type" value="Genomic_DNA"/>
</dbReference>
<comment type="caution">
    <text evidence="1">The sequence shown here is derived from an EMBL/GenBank/DDBJ whole genome shotgun (WGS) entry which is preliminary data.</text>
</comment>
<organism evidence="1 2">
    <name type="scientific">Haemaphysalis longicornis</name>
    <name type="common">Bush tick</name>
    <dbReference type="NCBI Taxonomy" id="44386"/>
    <lineage>
        <taxon>Eukaryota</taxon>
        <taxon>Metazoa</taxon>
        <taxon>Ecdysozoa</taxon>
        <taxon>Arthropoda</taxon>
        <taxon>Chelicerata</taxon>
        <taxon>Arachnida</taxon>
        <taxon>Acari</taxon>
        <taxon>Parasitiformes</taxon>
        <taxon>Ixodida</taxon>
        <taxon>Ixodoidea</taxon>
        <taxon>Ixodidae</taxon>
        <taxon>Haemaphysalinae</taxon>
        <taxon>Haemaphysalis</taxon>
    </lineage>
</organism>
<evidence type="ECO:0000313" key="2">
    <source>
        <dbReference type="Proteomes" id="UP000821853"/>
    </source>
</evidence>
<dbReference type="VEuPathDB" id="VectorBase:HLOH_050874"/>
<dbReference type="OMA" id="ATTEKWE"/>
<dbReference type="OrthoDB" id="6509940at2759"/>
<gene>
    <name evidence="1" type="ORF">HPB48_024952</name>
</gene>
<name>A0A9J6H716_HAELO</name>
<accession>A0A9J6H716</accession>
<dbReference type="AlphaFoldDB" id="A0A9J6H716"/>